<dbReference type="PANTHER" id="PTHR39217:SF1">
    <property type="entry name" value="GLUTATHIONE SYNTHETASE"/>
    <property type="match status" value="1"/>
</dbReference>
<evidence type="ECO:0000313" key="1">
    <source>
        <dbReference type="EMBL" id="GAA1191269.1"/>
    </source>
</evidence>
<sequence length="293" mass="31153">MTVAKRTALLVGCGRVPQGDGDEHAVPDALSGVGVDTRWAVWDDPAEDFAAADIVIPRSTWDYTERRDEFLAWCESVPGLANRASVVRWNTDKAYLLDLAASGVDIVPTELAAPGETPQWPRTDFVVKPSVGAGSRGAARFTAAGHDAATRHLRALHDNGHTAVVQPYQPAVDSEGETALVFFGGQYSHAFTKGPMLSGANLHESGLFVTEKLTTAAPGASWRALAEDALDAAAARLGLHRTELLYARVDVVRTASGEPALLELEVSEPSLGFRQADADAPLRFASAVRAALM</sequence>
<dbReference type="EMBL" id="BAAALM010000002">
    <property type="protein sequence ID" value="GAA1191269.1"/>
    <property type="molecule type" value="Genomic_DNA"/>
</dbReference>
<proteinExistence type="predicted"/>
<dbReference type="SUPFAM" id="SSF56059">
    <property type="entry name" value="Glutathione synthetase ATP-binding domain-like"/>
    <property type="match status" value="1"/>
</dbReference>
<keyword evidence="2" id="KW-1185">Reference proteome</keyword>
<evidence type="ECO:0008006" key="3">
    <source>
        <dbReference type="Google" id="ProtNLM"/>
    </source>
</evidence>
<evidence type="ECO:0000313" key="2">
    <source>
        <dbReference type="Proteomes" id="UP001500467"/>
    </source>
</evidence>
<reference evidence="1 2" key="1">
    <citation type="journal article" date="2019" name="Int. J. Syst. Evol. Microbiol.">
        <title>The Global Catalogue of Microorganisms (GCM) 10K type strain sequencing project: providing services to taxonomists for standard genome sequencing and annotation.</title>
        <authorList>
            <consortium name="The Broad Institute Genomics Platform"/>
            <consortium name="The Broad Institute Genome Sequencing Center for Infectious Disease"/>
            <person name="Wu L."/>
            <person name="Ma J."/>
        </authorList>
    </citation>
    <scope>NUCLEOTIDE SEQUENCE [LARGE SCALE GENOMIC DNA]</scope>
    <source>
        <strain evidence="1 2">JCM 13022</strain>
    </source>
</reference>
<accession>A0ABN1V2E5</accession>
<name>A0ABN1V2E5_9PSEU</name>
<protein>
    <recommendedName>
        <fullName evidence="3">ATP-grasp domain-containing protein</fullName>
    </recommendedName>
</protein>
<dbReference type="InterPro" id="IPR053191">
    <property type="entry name" value="DcsG_Biosynth_Enzyme"/>
</dbReference>
<dbReference type="RefSeq" id="WP_253854689.1">
    <property type="nucleotide sequence ID" value="NZ_BAAALM010000002.1"/>
</dbReference>
<organism evidence="1 2">
    <name type="scientific">Prauserella alba</name>
    <dbReference type="NCBI Taxonomy" id="176898"/>
    <lineage>
        <taxon>Bacteria</taxon>
        <taxon>Bacillati</taxon>
        <taxon>Actinomycetota</taxon>
        <taxon>Actinomycetes</taxon>
        <taxon>Pseudonocardiales</taxon>
        <taxon>Pseudonocardiaceae</taxon>
        <taxon>Prauserella</taxon>
    </lineage>
</organism>
<dbReference type="Proteomes" id="UP001500467">
    <property type="component" value="Unassembled WGS sequence"/>
</dbReference>
<comment type="caution">
    <text evidence="1">The sequence shown here is derived from an EMBL/GenBank/DDBJ whole genome shotgun (WGS) entry which is preliminary data.</text>
</comment>
<dbReference type="PANTHER" id="PTHR39217">
    <property type="match status" value="1"/>
</dbReference>
<gene>
    <name evidence="1" type="ORF">GCM10009675_02010</name>
</gene>